<evidence type="ECO:0000256" key="7">
    <source>
        <dbReference type="ARBA" id="ARBA00022806"/>
    </source>
</evidence>
<proteinExistence type="inferred from homology"/>
<dbReference type="CDD" id="cd09641">
    <property type="entry name" value="Cas3''_I"/>
    <property type="match status" value="1"/>
</dbReference>
<dbReference type="InterPro" id="IPR006483">
    <property type="entry name" value="CRISPR-assoc_Cas3_HD"/>
</dbReference>
<dbReference type="Pfam" id="PF22590">
    <property type="entry name" value="Cas3-like_C_2"/>
    <property type="match status" value="1"/>
</dbReference>
<dbReference type="InterPro" id="IPR001650">
    <property type="entry name" value="Helicase_C-like"/>
</dbReference>
<evidence type="ECO:0000259" key="11">
    <source>
        <dbReference type="PROSITE" id="PS51192"/>
    </source>
</evidence>
<keyword evidence="4" id="KW-0479">Metal-binding</keyword>
<dbReference type="PANTHER" id="PTHR47959:SF16">
    <property type="entry name" value="CRISPR-ASSOCIATED NUCLEASE_HELICASE CAS3-RELATED"/>
    <property type="match status" value="1"/>
</dbReference>
<evidence type="ECO:0000256" key="9">
    <source>
        <dbReference type="ARBA" id="ARBA00023118"/>
    </source>
</evidence>
<evidence type="ECO:0000259" key="12">
    <source>
        <dbReference type="PROSITE" id="PS51643"/>
    </source>
</evidence>
<evidence type="ECO:0000313" key="14">
    <source>
        <dbReference type="Proteomes" id="UP000011131"/>
    </source>
</evidence>
<evidence type="ECO:0000256" key="6">
    <source>
        <dbReference type="ARBA" id="ARBA00022801"/>
    </source>
</evidence>
<dbReference type="PATRIC" id="fig|1278073.3.peg.8071"/>
<dbReference type="InterPro" id="IPR014001">
    <property type="entry name" value="Helicase_ATP-bd"/>
</dbReference>
<dbReference type="Gene3D" id="1.10.3210.30">
    <property type="match status" value="1"/>
</dbReference>
<comment type="similarity">
    <text evidence="2">In the central section; belongs to the CRISPR-associated helicase Cas3 family.</text>
</comment>
<dbReference type="GO" id="GO:0003676">
    <property type="term" value="F:nucleic acid binding"/>
    <property type="evidence" value="ECO:0007669"/>
    <property type="project" value="InterPro"/>
</dbReference>
<dbReference type="InterPro" id="IPR027417">
    <property type="entry name" value="P-loop_NTPase"/>
</dbReference>
<feature type="domain" description="Helicase ATP-binding" evidence="11">
    <location>
        <begin position="285"/>
        <end position="477"/>
    </location>
</feature>
<dbReference type="GO" id="GO:0016787">
    <property type="term" value="F:hydrolase activity"/>
    <property type="evidence" value="ECO:0007669"/>
    <property type="project" value="UniProtKB-KW"/>
</dbReference>
<dbReference type="PANTHER" id="PTHR47959">
    <property type="entry name" value="ATP-DEPENDENT RNA HELICASE RHLE-RELATED"/>
    <property type="match status" value="1"/>
</dbReference>
<dbReference type="EMBL" id="CP004025">
    <property type="protein sequence ID" value="AGC49201.1"/>
    <property type="molecule type" value="Genomic_DNA"/>
</dbReference>
<keyword evidence="7 13" id="KW-0347">Helicase</keyword>
<dbReference type="eggNOG" id="COG1203">
    <property type="taxonomic scope" value="Bacteria"/>
</dbReference>
<evidence type="ECO:0000256" key="2">
    <source>
        <dbReference type="ARBA" id="ARBA00009046"/>
    </source>
</evidence>
<keyword evidence="8" id="KW-0067">ATP-binding</keyword>
<keyword evidence="3" id="KW-0540">Nuclease</keyword>
<dbReference type="Gene3D" id="3.40.50.300">
    <property type="entry name" value="P-loop containing nucleotide triphosphate hydrolases"/>
    <property type="match status" value="2"/>
</dbReference>
<dbReference type="PROSITE" id="PS51643">
    <property type="entry name" value="HD_CAS3"/>
    <property type="match status" value="1"/>
</dbReference>
<evidence type="ECO:0000256" key="4">
    <source>
        <dbReference type="ARBA" id="ARBA00022723"/>
    </source>
</evidence>
<dbReference type="STRING" id="1278073.MYSTI_07929"/>
<dbReference type="GO" id="GO:0051607">
    <property type="term" value="P:defense response to virus"/>
    <property type="evidence" value="ECO:0007669"/>
    <property type="project" value="UniProtKB-KW"/>
</dbReference>
<evidence type="ECO:0000256" key="5">
    <source>
        <dbReference type="ARBA" id="ARBA00022741"/>
    </source>
</evidence>
<dbReference type="PROSITE" id="PS51192">
    <property type="entry name" value="HELICASE_ATP_BIND_1"/>
    <property type="match status" value="1"/>
</dbReference>
<accession>L7UJM5</accession>
<dbReference type="SMART" id="SM00490">
    <property type="entry name" value="HELICc"/>
    <property type="match status" value="1"/>
</dbReference>
<reference evidence="13 14" key="1">
    <citation type="journal article" date="2013" name="Genome Announc.">
        <title>Complete genome sequence of Myxococcus stipitatus strain DSM 14675, a fruiting myxobacterium.</title>
        <authorList>
            <person name="Huntley S."/>
            <person name="Kneip S."/>
            <person name="Treuner-Lange A."/>
            <person name="Sogaard-Andersen L."/>
        </authorList>
    </citation>
    <scope>NUCLEOTIDE SEQUENCE [LARGE SCALE GENOMIC DNA]</scope>
    <source>
        <strain evidence="14">DSM 14675 / JCM 12634 / Mx s8</strain>
    </source>
</reference>
<dbReference type="InterPro" id="IPR011545">
    <property type="entry name" value="DEAD/DEAH_box_helicase_dom"/>
</dbReference>
<feature type="domain" description="HD Cas3-type" evidence="12">
    <location>
        <begin position="14"/>
        <end position="234"/>
    </location>
</feature>
<keyword evidence="14" id="KW-1185">Reference proteome</keyword>
<keyword evidence="5" id="KW-0547">Nucleotide-binding</keyword>
<keyword evidence="6" id="KW-0378">Hydrolase</keyword>
<dbReference type="HOGENOM" id="CLU_013108_0_0_7"/>
<dbReference type="Pfam" id="PF00270">
    <property type="entry name" value="DEAD"/>
    <property type="match status" value="1"/>
</dbReference>
<dbReference type="RefSeq" id="WP_015353454.1">
    <property type="nucleotide sequence ID" value="NC_020126.1"/>
</dbReference>
<protein>
    <submittedName>
        <fullName evidence="13">ATP-dependent RNA helicase</fullName>
    </submittedName>
</protein>
<keyword evidence="9" id="KW-0051">Antiviral defense</keyword>
<dbReference type="GO" id="GO:0004518">
    <property type="term" value="F:nuclease activity"/>
    <property type="evidence" value="ECO:0007669"/>
    <property type="project" value="UniProtKB-KW"/>
</dbReference>
<comment type="similarity">
    <text evidence="1">In the N-terminal section; belongs to the CRISPR-associated nuclease Cas3-HD family.</text>
</comment>
<dbReference type="GO" id="GO:0046872">
    <property type="term" value="F:metal ion binding"/>
    <property type="evidence" value="ECO:0007669"/>
    <property type="project" value="UniProtKB-KW"/>
</dbReference>
<dbReference type="AlphaFoldDB" id="L7UJM5"/>
<dbReference type="SUPFAM" id="SSF52540">
    <property type="entry name" value="P-loop containing nucleoside triphosphate hydrolases"/>
    <property type="match status" value="1"/>
</dbReference>
<gene>
    <name evidence="13" type="ordered locus">MYSTI_07929</name>
</gene>
<comment type="similarity">
    <text evidence="10">Belongs to the DEAD box helicase family.</text>
</comment>
<dbReference type="CDD" id="cd17930">
    <property type="entry name" value="DEXHc_cas3"/>
    <property type="match status" value="1"/>
</dbReference>
<evidence type="ECO:0000313" key="13">
    <source>
        <dbReference type="EMBL" id="AGC49201.1"/>
    </source>
</evidence>
<dbReference type="InterPro" id="IPR054712">
    <property type="entry name" value="Cas3-like_dom"/>
</dbReference>
<name>L7UJM5_MYXSD</name>
<organism evidence="13 14">
    <name type="scientific">Myxococcus stipitatus (strain DSM 14675 / JCM 12634 / Mx s8)</name>
    <dbReference type="NCBI Taxonomy" id="1278073"/>
    <lineage>
        <taxon>Bacteria</taxon>
        <taxon>Pseudomonadati</taxon>
        <taxon>Myxococcota</taxon>
        <taxon>Myxococcia</taxon>
        <taxon>Myxococcales</taxon>
        <taxon>Cystobacterineae</taxon>
        <taxon>Myxococcaceae</taxon>
        <taxon>Myxococcus</taxon>
    </lineage>
</organism>
<dbReference type="NCBIfam" id="TIGR01587">
    <property type="entry name" value="cas3_core"/>
    <property type="match status" value="1"/>
</dbReference>
<evidence type="ECO:0000256" key="10">
    <source>
        <dbReference type="ARBA" id="ARBA00038437"/>
    </source>
</evidence>
<dbReference type="GO" id="GO:0005829">
    <property type="term" value="C:cytosol"/>
    <property type="evidence" value="ECO:0007669"/>
    <property type="project" value="TreeGrafter"/>
</dbReference>
<dbReference type="SMART" id="SM00487">
    <property type="entry name" value="DEXDc"/>
    <property type="match status" value="1"/>
</dbReference>
<sequence>MNAPSRLLAKSARAGVAPVSLEAHLLDTEAAAVALFAAERRLSCNFRRFFRVAPEDSERFVLHLRLACLFHDLGKANADFLQAVQSRHATLQTLRHEHLSALLLHLPEVQQWLLGSASLDVDVLTAAVLCHHFKAAEGPGPHRWCQHRGPVARLSLHLDHPEVRAVLRRVSEVAGLGPAPSLPCVPWGPQAPWSSAYQHGIQSARAFASRVHEEPQRRSLLLAVKAGLIAADAAASGLVREGHPILAWLEDITRKPRLLPEDLARDILDLKAARIPGFELREFQRRAGGLGARALLLAACGSGKTLAAWKWAEAQLRERELGRVIFLYPTRGTATQGFKDYVSWAPGVDSALVHGTARYELEAMRSNPEECTAGQVSQDETTARLFALGLWSKRYFSATVDQFLAFLEHGYASTCLLPVLADSALIIDEVHSFDRHMFDSLVGFLRAFDLPVLCMTATLPASRRAELERAGLRVYPSEADRRGLEDLERSESHPRYRLTAVEDETAAFNVAVESFLQTRRVLWVVNQVGRCQSLARRLREALGVDVLCYHSRFRLEDRHVAHLRTVDAFRASPQPIIAVTTQVCEMSLDLDADVLISELAPVTALIQRFGRANRHLSRGLEFRARLVTYAPERAAPYDTEDLTRASMLLDALGSGDVSQRRLAEALERHARGERDASGGSRFIDAGYFATPGSFRDSDDFARPCLLDEDLPRAHALQVARKPWDGLIVSVPRSSVLGEASRPAWLPAHLGVAEASRYHPWLGFQSEETVS</sequence>
<dbReference type="Pfam" id="PF18019">
    <property type="entry name" value="Cas3_HD"/>
    <property type="match status" value="1"/>
</dbReference>
<dbReference type="InterPro" id="IPR006474">
    <property type="entry name" value="Helicase_Cas3_CRISPR-ass_core"/>
</dbReference>
<dbReference type="Proteomes" id="UP000011131">
    <property type="component" value="Chromosome"/>
</dbReference>
<dbReference type="GO" id="GO:0005524">
    <property type="term" value="F:ATP binding"/>
    <property type="evidence" value="ECO:0007669"/>
    <property type="project" value="UniProtKB-KW"/>
</dbReference>
<dbReference type="GO" id="GO:0003724">
    <property type="term" value="F:RNA helicase activity"/>
    <property type="evidence" value="ECO:0007669"/>
    <property type="project" value="TreeGrafter"/>
</dbReference>
<evidence type="ECO:0000256" key="3">
    <source>
        <dbReference type="ARBA" id="ARBA00022722"/>
    </source>
</evidence>
<evidence type="ECO:0000256" key="1">
    <source>
        <dbReference type="ARBA" id="ARBA00006847"/>
    </source>
</evidence>
<dbReference type="InterPro" id="IPR050079">
    <property type="entry name" value="DEAD_box_RNA_helicase"/>
</dbReference>
<evidence type="ECO:0000256" key="8">
    <source>
        <dbReference type="ARBA" id="ARBA00022840"/>
    </source>
</evidence>
<dbReference type="InterPro" id="IPR038257">
    <property type="entry name" value="CRISPR-assoc_Cas3_HD_sf"/>
</dbReference>
<dbReference type="KEGG" id="msd:MYSTI_07929"/>